<dbReference type="Gene3D" id="3.40.50.150">
    <property type="entry name" value="Vaccinia Virus protein VP39"/>
    <property type="match status" value="1"/>
</dbReference>
<dbReference type="AlphaFoldDB" id="A0A2X3J6V3"/>
<dbReference type="GO" id="GO:0008825">
    <property type="term" value="F:cyclopropane-fatty-acyl-phospholipid synthase activity"/>
    <property type="evidence" value="ECO:0007669"/>
    <property type="project" value="UniProtKB-EC"/>
</dbReference>
<accession>A0A2X3J6V3</accession>
<evidence type="ECO:0000313" key="1">
    <source>
        <dbReference type="EMBL" id="SQC91743.1"/>
    </source>
</evidence>
<dbReference type="EMBL" id="UAVU01000008">
    <property type="protein sequence ID" value="SQC91743.1"/>
    <property type="molecule type" value="Genomic_DNA"/>
</dbReference>
<keyword evidence="1" id="KW-0808">Transferase</keyword>
<dbReference type="InterPro" id="IPR029063">
    <property type="entry name" value="SAM-dependent_MTases_sf"/>
</dbReference>
<dbReference type="GO" id="GO:0032259">
    <property type="term" value="P:methylation"/>
    <property type="evidence" value="ECO:0007669"/>
    <property type="project" value="UniProtKB-KW"/>
</dbReference>
<dbReference type="SUPFAM" id="SSF53335">
    <property type="entry name" value="S-adenosyl-L-methionine-dependent methyltransferases"/>
    <property type="match status" value="1"/>
</dbReference>
<evidence type="ECO:0000313" key="2">
    <source>
        <dbReference type="Proteomes" id="UP000251197"/>
    </source>
</evidence>
<dbReference type="Pfam" id="PF02353">
    <property type="entry name" value="CMAS"/>
    <property type="match status" value="1"/>
</dbReference>
<dbReference type="EC" id="2.1.1.79" evidence="1"/>
<reference evidence="1 2" key="1">
    <citation type="submission" date="2018-06" db="EMBL/GenBank/DDBJ databases">
        <authorList>
            <consortium name="Pathogen Informatics"/>
            <person name="Doyle S."/>
        </authorList>
    </citation>
    <scope>NUCLEOTIDE SEQUENCE [LARGE SCALE GENOMIC DNA]</scope>
    <source>
        <strain evidence="1 2">NCTC12120</strain>
    </source>
</reference>
<proteinExistence type="predicted"/>
<gene>
    <name evidence="1" type="primary">cfa_1</name>
    <name evidence="1" type="ORF">NCTC12120_04917</name>
</gene>
<keyword evidence="1" id="KW-0489">Methyltransferase</keyword>
<protein>
    <submittedName>
        <fullName evidence="1">Cyclopropane-fatty-acyl-phospholipid synthase</fullName>
        <ecNumber evidence="1">2.1.1.79</ecNumber>
    </submittedName>
</protein>
<sequence length="71" mass="8315">MPKHFSDLLRIAGARVFNLQSRKRAWIVGKEHYDIGNDLFAAMLDPYMQYSCGLLERRRAIWKRLSVTSCI</sequence>
<name>A0A2X3J6V3_9ENTR</name>
<dbReference type="Proteomes" id="UP000251197">
    <property type="component" value="Unassembled WGS sequence"/>
</dbReference>
<organism evidence="1 2">
    <name type="scientific">Cedecea neteri</name>
    <dbReference type="NCBI Taxonomy" id="158822"/>
    <lineage>
        <taxon>Bacteria</taxon>
        <taxon>Pseudomonadati</taxon>
        <taxon>Pseudomonadota</taxon>
        <taxon>Gammaproteobacteria</taxon>
        <taxon>Enterobacterales</taxon>
        <taxon>Enterobacteriaceae</taxon>
        <taxon>Cedecea</taxon>
    </lineage>
</organism>